<comment type="caution">
    <text evidence="2">The sequence shown here is derived from an EMBL/GenBank/DDBJ whole genome shotgun (WGS) entry which is preliminary data.</text>
</comment>
<dbReference type="EMBL" id="SPHZ02000010">
    <property type="protein sequence ID" value="KAF0897107.1"/>
    <property type="molecule type" value="Genomic_DNA"/>
</dbReference>
<organism evidence="2 3">
    <name type="scientific">Oryza meyeriana var. granulata</name>
    <dbReference type="NCBI Taxonomy" id="110450"/>
    <lineage>
        <taxon>Eukaryota</taxon>
        <taxon>Viridiplantae</taxon>
        <taxon>Streptophyta</taxon>
        <taxon>Embryophyta</taxon>
        <taxon>Tracheophyta</taxon>
        <taxon>Spermatophyta</taxon>
        <taxon>Magnoliopsida</taxon>
        <taxon>Liliopsida</taxon>
        <taxon>Poales</taxon>
        <taxon>Poaceae</taxon>
        <taxon>BOP clade</taxon>
        <taxon>Oryzoideae</taxon>
        <taxon>Oryzeae</taxon>
        <taxon>Oryzinae</taxon>
        <taxon>Oryza</taxon>
        <taxon>Oryza meyeriana</taxon>
    </lineage>
</organism>
<dbReference type="AlphaFoldDB" id="A0A6G1CAT4"/>
<evidence type="ECO:0000313" key="3">
    <source>
        <dbReference type="Proteomes" id="UP000479710"/>
    </source>
</evidence>
<feature type="region of interest" description="Disordered" evidence="1">
    <location>
        <begin position="1"/>
        <end position="52"/>
    </location>
</feature>
<dbReference type="Proteomes" id="UP000479710">
    <property type="component" value="Unassembled WGS sequence"/>
</dbReference>
<protein>
    <submittedName>
        <fullName evidence="2">Uncharacterized protein</fullName>
    </submittedName>
</protein>
<accession>A0A6G1CAT4</accession>
<keyword evidence="3" id="KW-1185">Reference proteome</keyword>
<name>A0A6G1CAT4_9ORYZ</name>
<gene>
    <name evidence="2" type="ORF">E2562_033658</name>
</gene>
<feature type="compositionally biased region" description="Basic residues" evidence="1">
    <location>
        <begin position="12"/>
        <end position="24"/>
    </location>
</feature>
<evidence type="ECO:0000256" key="1">
    <source>
        <dbReference type="SAM" id="MobiDB-lite"/>
    </source>
</evidence>
<sequence>MTRQDGLDGKKRASRMGTRAHRQHWIAEMATMANTEETPWGHRGMITDERRDDGVGDCLAAAVRRTRRRGVVRRHRRRRGG</sequence>
<evidence type="ECO:0000313" key="2">
    <source>
        <dbReference type="EMBL" id="KAF0897107.1"/>
    </source>
</evidence>
<reference evidence="2 3" key="1">
    <citation type="submission" date="2019-11" db="EMBL/GenBank/DDBJ databases">
        <title>Whole genome sequence of Oryza granulata.</title>
        <authorList>
            <person name="Li W."/>
        </authorList>
    </citation>
    <scope>NUCLEOTIDE SEQUENCE [LARGE SCALE GENOMIC DNA]</scope>
    <source>
        <strain evidence="3">cv. Menghai</strain>
        <tissue evidence="2">Leaf</tissue>
    </source>
</reference>
<feature type="compositionally biased region" description="Basic and acidic residues" evidence="1">
    <location>
        <begin position="1"/>
        <end position="11"/>
    </location>
</feature>
<proteinExistence type="predicted"/>